<protein>
    <recommendedName>
        <fullName evidence="6">PilZ domain-containing protein</fullName>
    </recommendedName>
</protein>
<evidence type="ECO:0008006" key="6">
    <source>
        <dbReference type="Google" id="ProtNLM"/>
    </source>
</evidence>
<feature type="domain" description="PilZ" evidence="3">
    <location>
        <begin position="95"/>
        <end position="200"/>
    </location>
</feature>
<evidence type="ECO:0000259" key="3">
    <source>
        <dbReference type="Pfam" id="PF07238"/>
    </source>
</evidence>
<accession>A0A0F8XDE9</accession>
<evidence type="ECO:0000256" key="1">
    <source>
        <dbReference type="ARBA" id="ARBA00022741"/>
    </source>
</evidence>
<dbReference type="InterPro" id="IPR009875">
    <property type="entry name" value="PilZ_domain"/>
</dbReference>
<proteinExistence type="predicted"/>
<evidence type="ECO:0000313" key="5">
    <source>
        <dbReference type="EMBL" id="KKK58965.1"/>
    </source>
</evidence>
<gene>
    <name evidence="5" type="ORF">LCGC14_3039120</name>
</gene>
<keyword evidence="2" id="KW-0975">Bacterial flagellum</keyword>
<dbReference type="GO" id="GO:0035438">
    <property type="term" value="F:cyclic-di-GMP binding"/>
    <property type="evidence" value="ECO:0007669"/>
    <property type="project" value="InterPro"/>
</dbReference>
<dbReference type="SUPFAM" id="SSF141371">
    <property type="entry name" value="PilZ domain-like"/>
    <property type="match status" value="2"/>
</dbReference>
<dbReference type="EMBL" id="LAZR01063714">
    <property type="protein sequence ID" value="KKK58965.1"/>
    <property type="molecule type" value="Genomic_DNA"/>
</dbReference>
<dbReference type="Gene3D" id="2.30.110.10">
    <property type="entry name" value="Electron Transport, Fmn-binding Protein, Chain A"/>
    <property type="match status" value="1"/>
</dbReference>
<dbReference type="InterPro" id="IPR009926">
    <property type="entry name" value="T3SS_YcgR_PilZN"/>
</dbReference>
<dbReference type="Pfam" id="PF07238">
    <property type="entry name" value="PilZ"/>
    <property type="match status" value="1"/>
</dbReference>
<dbReference type="Pfam" id="PF12945">
    <property type="entry name" value="PilZNR"/>
    <property type="match status" value="1"/>
</dbReference>
<feature type="domain" description="Type III secretion system flagellar brake protein YcgR PilZN" evidence="4">
    <location>
        <begin position="3"/>
        <end position="87"/>
    </location>
</feature>
<comment type="caution">
    <text evidence="5">The sequence shown here is derived from an EMBL/GenBank/DDBJ whole genome shotgun (WGS) entry which is preliminary data.</text>
</comment>
<evidence type="ECO:0000259" key="4">
    <source>
        <dbReference type="Pfam" id="PF12945"/>
    </source>
</evidence>
<reference evidence="5" key="1">
    <citation type="journal article" date="2015" name="Nature">
        <title>Complex archaea that bridge the gap between prokaryotes and eukaryotes.</title>
        <authorList>
            <person name="Spang A."/>
            <person name="Saw J.H."/>
            <person name="Jorgensen S.L."/>
            <person name="Zaremba-Niedzwiedzka K."/>
            <person name="Martijn J."/>
            <person name="Lind A.E."/>
            <person name="van Eijk R."/>
            <person name="Schleper C."/>
            <person name="Guy L."/>
            <person name="Ettema T.J."/>
        </authorList>
    </citation>
    <scope>NUCLEOTIDE SEQUENCE</scope>
</reference>
<dbReference type="InterPro" id="IPR012349">
    <property type="entry name" value="Split_barrel_FMN-bd"/>
</dbReference>
<keyword evidence="1" id="KW-0547">Nucleotide-binding</keyword>
<evidence type="ECO:0000256" key="2">
    <source>
        <dbReference type="ARBA" id="ARBA00023143"/>
    </source>
</evidence>
<name>A0A0F8XDE9_9ZZZZ</name>
<sequence>MHIGTTLKIQLEGSQSRLTSELIGVDEGNYLIINMPPIQSMGNAASSIYKGGSIVVRYVHKGTVFGFTSRIKDFITTPVKLIFIEYPKKIENQNLRDHKRIDCYLPANAKIADNTTEGIVTDLSKEGCLFTAKRVNIEKSAHQLQIDNEIGVIFQLPGLEEKLTITGKQKNIKKDKDNVKIGILFSDIGIEVQEKLYEFLSIGENFTQITGLPFIKFLKEQIFKFSKIKEEKKSINIGSTGEVNN</sequence>
<dbReference type="AlphaFoldDB" id="A0A0F8XDE9"/>
<dbReference type="Gene3D" id="2.40.10.220">
    <property type="entry name" value="predicted glycosyltransferase like domains"/>
    <property type="match status" value="1"/>
</dbReference>
<organism evidence="5">
    <name type="scientific">marine sediment metagenome</name>
    <dbReference type="NCBI Taxonomy" id="412755"/>
    <lineage>
        <taxon>unclassified sequences</taxon>
        <taxon>metagenomes</taxon>
        <taxon>ecological metagenomes</taxon>
    </lineage>
</organism>